<reference evidence="2 3" key="1">
    <citation type="journal article" date="2019" name="Nat. Ecol. Evol.">
        <title>Megaphylogeny resolves global patterns of mushroom evolution.</title>
        <authorList>
            <person name="Varga T."/>
            <person name="Krizsan K."/>
            <person name="Foldi C."/>
            <person name="Dima B."/>
            <person name="Sanchez-Garcia M."/>
            <person name="Sanchez-Ramirez S."/>
            <person name="Szollosi G.J."/>
            <person name="Szarkandi J.G."/>
            <person name="Papp V."/>
            <person name="Albert L."/>
            <person name="Andreopoulos W."/>
            <person name="Angelini C."/>
            <person name="Antonin V."/>
            <person name="Barry K.W."/>
            <person name="Bougher N.L."/>
            <person name="Buchanan P."/>
            <person name="Buyck B."/>
            <person name="Bense V."/>
            <person name="Catcheside P."/>
            <person name="Chovatia M."/>
            <person name="Cooper J."/>
            <person name="Damon W."/>
            <person name="Desjardin D."/>
            <person name="Finy P."/>
            <person name="Geml J."/>
            <person name="Haridas S."/>
            <person name="Hughes K."/>
            <person name="Justo A."/>
            <person name="Karasinski D."/>
            <person name="Kautmanova I."/>
            <person name="Kiss B."/>
            <person name="Kocsube S."/>
            <person name="Kotiranta H."/>
            <person name="LaButti K.M."/>
            <person name="Lechner B.E."/>
            <person name="Liimatainen K."/>
            <person name="Lipzen A."/>
            <person name="Lukacs Z."/>
            <person name="Mihaltcheva S."/>
            <person name="Morgado L.N."/>
            <person name="Niskanen T."/>
            <person name="Noordeloos M.E."/>
            <person name="Ohm R.A."/>
            <person name="Ortiz-Santana B."/>
            <person name="Ovrebo C."/>
            <person name="Racz N."/>
            <person name="Riley R."/>
            <person name="Savchenko A."/>
            <person name="Shiryaev A."/>
            <person name="Soop K."/>
            <person name="Spirin V."/>
            <person name="Szebenyi C."/>
            <person name="Tomsovsky M."/>
            <person name="Tulloss R.E."/>
            <person name="Uehling J."/>
            <person name="Grigoriev I.V."/>
            <person name="Vagvolgyi C."/>
            <person name="Papp T."/>
            <person name="Martin F.M."/>
            <person name="Miettinen O."/>
            <person name="Hibbett D.S."/>
            <person name="Nagy L.G."/>
        </authorList>
    </citation>
    <scope>NUCLEOTIDE SEQUENCE [LARGE SCALE GENOMIC DNA]</scope>
    <source>
        <strain evidence="2 3">HHB13444</strain>
    </source>
</reference>
<protein>
    <submittedName>
        <fullName evidence="2">Uncharacterized protein</fullName>
    </submittedName>
</protein>
<name>A0A5C3PMQ4_9APHY</name>
<dbReference type="AlphaFoldDB" id="A0A5C3PMQ4"/>
<keyword evidence="3" id="KW-1185">Reference proteome</keyword>
<accession>A0A5C3PMQ4</accession>
<gene>
    <name evidence="2" type="ORF">K466DRAFT_344687</name>
</gene>
<evidence type="ECO:0000313" key="3">
    <source>
        <dbReference type="Proteomes" id="UP000308197"/>
    </source>
</evidence>
<evidence type="ECO:0000313" key="2">
    <source>
        <dbReference type="EMBL" id="TFK91054.1"/>
    </source>
</evidence>
<organism evidence="2 3">
    <name type="scientific">Polyporus arcularius HHB13444</name>
    <dbReference type="NCBI Taxonomy" id="1314778"/>
    <lineage>
        <taxon>Eukaryota</taxon>
        <taxon>Fungi</taxon>
        <taxon>Dikarya</taxon>
        <taxon>Basidiomycota</taxon>
        <taxon>Agaricomycotina</taxon>
        <taxon>Agaricomycetes</taxon>
        <taxon>Polyporales</taxon>
        <taxon>Polyporaceae</taxon>
        <taxon>Polyporus</taxon>
    </lineage>
</organism>
<feature type="region of interest" description="Disordered" evidence="1">
    <location>
        <begin position="16"/>
        <end position="46"/>
    </location>
</feature>
<sequence>MLHCWSWSACQRRRKRQMEAPHGVRGRDRGLVPPHRAYLTRPSSRGSLAERPRYLLARRRARSSTASASHLRPRSSALHLVRVLRQVPCGGRDPGGHDRTQVPGVECLSRDGEICFRESDGERPVQVVDVGLGLTHRLFDQDDLKVWLLTMPRLQAFKMSLVLPYPSFTLPEFDLSGFVECLVCEHPSLKHVTMALPLGMDRKARRIATADEGRVTYQETH</sequence>
<dbReference type="InParanoid" id="A0A5C3PMQ4"/>
<dbReference type="Proteomes" id="UP000308197">
    <property type="component" value="Unassembled WGS sequence"/>
</dbReference>
<dbReference type="EMBL" id="ML211029">
    <property type="protein sequence ID" value="TFK91054.1"/>
    <property type="molecule type" value="Genomic_DNA"/>
</dbReference>
<evidence type="ECO:0000256" key="1">
    <source>
        <dbReference type="SAM" id="MobiDB-lite"/>
    </source>
</evidence>
<proteinExistence type="predicted"/>